<evidence type="ECO:0000313" key="2">
    <source>
        <dbReference type="EMBL" id="MFD3003316.1"/>
    </source>
</evidence>
<name>A0ABW6C0F4_9BACT</name>
<sequence>MKSSLLLLWSLLFAYVLAQVQAQSLAAPVVYQHTIPAEGVLLDKGWKYRAGDNPEGAKSPFDDAQWQPVQPTQDVHKLQQILIEGIGCFRLQRLIARELSYLLTSCRSSYN</sequence>
<keyword evidence="1" id="KW-0732">Signal</keyword>
<evidence type="ECO:0000313" key="3">
    <source>
        <dbReference type="Proteomes" id="UP001597641"/>
    </source>
</evidence>
<feature type="signal peptide" evidence="1">
    <location>
        <begin position="1"/>
        <end position="18"/>
    </location>
</feature>
<proteinExistence type="predicted"/>
<organism evidence="2 3">
    <name type="scientific">Pontibacter toksunensis</name>
    <dbReference type="NCBI Taxonomy" id="1332631"/>
    <lineage>
        <taxon>Bacteria</taxon>
        <taxon>Pseudomonadati</taxon>
        <taxon>Bacteroidota</taxon>
        <taxon>Cytophagia</taxon>
        <taxon>Cytophagales</taxon>
        <taxon>Hymenobacteraceae</taxon>
        <taxon>Pontibacter</taxon>
    </lineage>
</organism>
<feature type="chain" id="PRO_5045183481" evidence="1">
    <location>
        <begin position="19"/>
        <end position="111"/>
    </location>
</feature>
<keyword evidence="3" id="KW-1185">Reference proteome</keyword>
<evidence type="ECO:0000256" key="1">
    <source>
        <dbReference type="SAM" id="SignalP"/>
    </source>
</evidence>
<gene>
    <name evidence="2" type="ORF">ACFS7Z_23345</name>
</gene>
<protein>
    <submittedName>
        <fullName evidence="2">Uncharacterized protein</fullName>
    </submittedName>
</protein>
<comment type="caution">
    <text evidence="2">The sequence shown here is derived from an EMBL/GenBank/DDBJ whole genome shotgun (WGS) entry which is preliminary data.</text>
</comment>
<dbReference type="EMBL" id="JBHUOX010000027">
    <property type="protein sequence ID" value="MFD3003316.1"/>
    <property type="molecule type" value="Genomic_DNA"/>
</dbReference>
<reference evidence="3" key="1">
    <citation type="journal article" date="2019" name="Int. J. Syst. Evol. Microbiol.">
        <title>The Global Catalogue of Microorganisms (GCM) 10K type strain sequencing project: providing services to taxonomists for standard genome sequencing and annotation.</title>
        <authorList>
            <consortium name="The Broad Institute Genomics Platform"/>
            <consortium name="The Broad Institute Genome Sequencing Center for Infectious Disease"/>
            <person name="Wu L."/>
            <person name="Ma J."/>
        </authorList>
    </citation>
    <scope>NUCLEOTIDE SEQUENCE [LARGE SCALE GENOMIC DNA]</scope>
    <source>
        <strain evidence="3">KCTC 23984</strain>
    </source>
</reference>
<dbReference type="Proteomes" id="UP001597641">
    <property type="component" value="Unassembled WGS sequence"/>
</dbReference>
<accession>A0ABW6C0F4</accession>
<dbReference type="RefSeq" id="WP_377490461.1">
    <property type="nucleotide sequence ID" value="NZ_JBHUOX010000027.1"/>
</dbReference>